<reference evidence="4 5" key="1">
    <citation type="submission" date="2015-07" db="EMBL/GenBank/DDBJ databases">
        <title>The genome of Eufriesea mexicana.</title>
        <authorList>
            <person name="Pan H."/>
            <person name="Kapheim K."/>
        </authorList>
    </citation>
    <scope>NUCLEOTIDE SEQUENCE [LARGE SCALE GENOMIC DNA]</scope>
    <source>
        <strain evidence="4">0111107269</strain>
        <tissue evidence="4">Whole body</tissue>
    </source>
</reference>
<dbReference type="PANTHER" id="PTHR28629">
    <property type="entry name" value="TRIOKINASE/FMN CYCLASE"/>
    <property type="match status" value="1"/>
</dbReference>
<keyword evidence="4" id="KW-0808">Transferase</keyword>
<dbReference type="GO" id="GO:0005829">
    <property type="term" value="C:cytosol"/>
    <property type="evidence" value="ECO:0007669"/>
    <property type="project" value="TreeGrafter"/>
</dbReference>
<accession>A0A310SC66</accession>
<dbReference type="PROSITE" id="PS51481">
    <property type="entry name" value="DHAK"/>
    <property type="match status" value="1"/>
</dbReference>
<dbReference type="GO" id="GO:0004371">
    <property type="term" value="F:glycerone kinase activity"/>
    <property type="evidence" value="ECO:0007669"/>
    <property type="project" value="UniProtKB-EC"/>
</dbReference>
<dbReference type="Gene3D" id="3.40.50.10440">
    <property type="entry name" value="Dihydroxyacetone kinase, domain 1"/>
    <property type="match status" value="1"/>
</dbReference>
<comment type="catalytic activity">
    <reaction evidence="2">
        <text>dihydroxyacetone + ATP = dihydroxyacetone phosphate + ADP + H(+)</text>
        <dbReference type="Rhea" id="RHEA:15773"/>
        <dbReference type="ChEBI" id="CHEBI:15378"/>
        <dbReference type="ChEBI" id="CHEBI:16016"/>
        <dbReference type="ChEBI" id="CHEBI:30616"/>
        <dbReference type="ChEBI" id="CHEBI:57642"/>
        <dbReference type="ChEBI" id="CHEBI:456216"/>
        <dbReference type="EC" id="2.7.1.29"/>
    </reaction>
</comment>
<evidence type="ECO:0000256" key="1">
    <source>
        <dbReference type="ARBA" id="ARBA00047974"/>
    </source>
</evidence>
<sequence>MKSLVNSINDAVTETLFGLSFAFPQLEYQASHRVVLMPKIKDRKHKVPLICGGRSGRFILAGILMVVPNYTGDCLNFGIAIEKARQRGLMVRMLFVIKTAGALAEQGLPLEEISKAAQDVLQNAATYAVELTACTIPDQYLPLRLSKRCLSKPISIDRHDLGSS</sequence>
<keyword evidence="4" id="KW-0456">Lyase</keyword>
<evidence type="ECO:0000313" key="4">
    <source>
        <dbReference type="EMBL" id="OAD47032.1"/>
    </source>
</evidence>
<dbReference type="PANTHER" id="PTHR28629:SF4">
    <property type="entry name" value="TRIOKINASE_FMN CYCLASE"/>
    <property type="match status" value="1"/>
</dbReference>
<dbReference type="OrthoDB" id="1724672at2759"/>
<dbReference type="GO" id="GO:0050354">
    <property type="term" value="F:triokinase activity"/>
    <property type="evidence" value="ECO:0007669"/>
    <property type="project" value="UniProtKB-EC"/>
</dbReference>
<evidence type="ECO:0000313" key="5">
    <source>
        <dbReference type="Proteomes" id="UP000250275"/>
    </source>
</evidence>
<gene>
    <name evidence="4" type="ORF">WN48_05528</name>
</gene>
<dbReference type="GO" id="GO:0019563">
    <property type="term" value="P:glycerol catabolic process"/>
    <property type="evidence" value="ECO:0007669"/>
    <property type="project" value="TreeGrafter"/>
</dbReference>
<feature type="domain" description="DhaK" evidence="3">
    <location>
        <begin position="1"/>
        <end position="164"/>
    </location>
</feature>
<dbReference type="EMBL" id="KQ791756">
    <property type="protein sequence ID" value="OAD47032.1"/>
    <property type="molecule type" value="Genomic_DNA"/>
</dbReference>
<dbReference type="GO" id="GO:0016829">
    <property type="term" value="F:lyase activity"/>
    <property type="evidence" value="ECO:0007669"/>
    <property type="project" value="UniProtKB-KW"/>
</dbReference>
<dbReference type="InterPro" id="IPR050861">
    <property type="entry name" value="Dihydroxyacetone_Kinase"/>
</dbReference>
<name>A0A310SC66_9HYME</name>
<dbReference type="InterPro" id="IPR004006">
    <property type="entry name" value="DhaK_dom"/>
</dbReference>
<keyword evidence="5" id="KW-1185">Reference proteome</keyword>
<protein>
    <submittedName>
        <fullName evidence="4">Bifunctional ATP-dependent dihydroxyacetone kinase/FAD-AMP lyase (Cyclizing)</fullName>
    </submittedName>
</protein>
<organism evidence="4 5">
    <name type="scientific">Eufriesea mexicana</name>
    <dbReference type="NCBI Taxonomy" id="516756"/>
    <lineage>
        <taxon>Eukaryota</taxon>
        <taxon>Metazoa</taxon>
        <taxon>Ecdysozoa</taxon>
        <taxon>Arthropoda</taxon>
        <taxon>Hexapoda</taxon>
        <taxon>Insecta</taxon>
        <taxon>Pterygota</taxon>
        <taxon>Neoptera</taxon>
        <taxon>Endopterygota</taxon>
        <taxon>Hymenoptera</taxon>
        <taxon>Apocrita</taxon>
        <taxon>Aculeata</taxon>
        <taxon>Apoidea</taxon>
        <taxon>Anthophila</taxon>
        <taxon>Apidae</taxon>
        <taxon>Eufriesea</taxon>
    </lineage>
</organism>
<dbReference type="SUPFAM" id="SSF82549">
    <property type="entry name" value="DAK1/DegV-like"/>
    <property type="match status" value="1"/>
</dbReference>
<evidence type="ECO:0000259" key="3">
    <source>
        <dbReference type="PROSITE" id="PS51481"/>
    </source>
</evidence>
<proteinExistence type="predicted"/>
<evidence type="ECO:0000256" key="2">
    <source>
        <dbReference type="ARBA" id="ARBA00048898"/>
    </source>
</evidence>
<dbReference type="Pfam" id="PF02733">
    <property type="entry name" value="Dak1"/>
    <property type="match status" value="1"/>
</dbReference>
<comment type="catalytic activity">
    <reaction evidence="1">
        <text>D-glyceraldehyde + ATP = D-glyceraldehyde 3-phosphate + ADP + H(+)</text>
        <dbReference type="Rhea" id="RHEA:13941"/>
        <dbReference type="ChEBI" id="CHEBI:15378"/>
        <dbReference type="ChEBI" id="CHEBI:17378"/>
        <dbReference type="ChEBI" id="CHEBI:30616"/>
        <dbReference type="ChEBI" id="CHEBI:59776"/>
        <dbReference type="ChEBI" id="CHEBI:456216"/>
        <dbReference type="EC" id="2.7.1.28"/>
    </reaction>
</comment>
<keyword evidence="4" id="KW-0418">Kinase</keyword>
<dbReference type="Proteomes" id="UP000250275">
    <property type="component" value="Unassembled WGS sequence"/>
</dbReference>
<dbReference type="AlphaFoldDB" id="A0A310SC66"/>